<keyword evidence="4 10" id="KW-0808">Transferase</keyword>
<dbReference type="AlphaFoldDB" id="A0A4R6YL76"/>
<dbReference type="InterPro" id="IPR039657">
    <property type="entry name" value="Dimethylallyltransferase"/>
</dbReference>
<evidence type="ECO:0000256" key="2">
    <source>
        <dbReference type="ARBA" id="ARBA00003213"/>
    </source>
</evidence>
<comment type="function">
    <text evidence="2 10 12">Catalyzes the transfer of a dimethylallyl group onto the adenine at position 37 in tRNAs that read codons beginning with uridine, leading to the formation of N6-(dimethylallyl)adenosine (i(6)A).</text>
</comment>
<evidence type="ECO:0000256" key="9">
    <source>
        <dbReference type="ARBA" id="ARBA00049563"/>
    </source>
</evidence>
<feature type="region of interest" description="Interaction with substrate tRNA" evidence="10">
    <location>
        <begin position="177"/>
        <end position="181"/>
    </location>
</feature>
<comment type="caution">
    <text evidence="10">Lacks conserved residue(s) required for the propagation of feature annotation.</text>
</comment>
<dbReference type="InterPro" id="IPR027417">
    <property type="entry name" value="P-loop_NTPase"/>
</dbReference>
<keyword evidence="5 10" id="KW-0819">tRNA processing</keyword>
<evidence type="ECO:0000256" key="5">
    <source>
        <dbReference type="ARBA" id="ARBA00022694"/>
    </source>
</evidence>
<dbReference type="Proteomes" id="UP000294958">
    <property type="component" value="Unassembled WGS sequence"/>
</dbReference>
<protein>
    <recommendedName>
        <fullName evidence="10">tRNA dimethylallyltransferase</fullName>
        <ecNumber evidence="10">2.5.1.75</ecNumber>
    </recommendedName>
    <alternativeName>
        <fullName evidence="10">Dimethylallyl diphosphate:tRNA dimethylallyltransferase</fullName>
        <shortName evidence="10">DMAPP:tRNA dimethylallyltransferase</shortName>
        <shortName evidence="10">DMATase</shortName>
    </alternativeName>
    <alternativeName>
        <fullName evidence="10">Isopentenyl-diphosphate:tRNA isopentenyltransferase</fullName>
        <shortName evidence="10">IPP transferase</shortName>
        <shortName evidence="10">IPPT</shortName>
        <shortName evidence="10">IPTase</shortName>
    </alternativeName>
</protein>
<keyword evidence="8 10" id="KW-0460">Magnesium</keyword>
<dbReference type="EC" id="2.5.1.75" evidence="10"/>
<dbReference type="SUPFAM" id="SSF52540">
    <property type="entry name" value="P-loop containing nucleoside triphosphate hydrolases"/>
    <property type="match status" value="2"/>
</dbReference>
<evidence type="ECO:0000256" key="7">
    <source>
        <dbReference type="ARBA" id="ARBA00022840"/>
    </source>
</evidence>
<dbReference type="EMBL" id="SNZF01000001">
    <property type="protein sequence ID" value="TDR38007.1"/>
    <property type="molecule type" value="Genomic_DNA"/>
</dbReference>
<comment type="caution">
    <text evidence="14">The sequence shown here is derived from an EMBL/GenBank/DDBJ whole genome shotgun (WGS) entry which is preliminary data.</text>
</comment>
<evidence type="ECO:0000256" key="6">
    <source>
        <dbReference type="ARBA" id="ARBA00022741"/>
    </source>
</evidence>
<comment type="catalytic activity">
    <reaction evidence="9 10 11">
        <text>adenosine(37) in tRNA + dimethylallyl diphosphate = N(6)-dimethylallyladenosine(37) in tRNA + diphosphate</text>
        <dbReference type="Rhea" id="RHEA:26482"/>
        <dbReference type="Rhea" id="RHEA-COMP:10162"/>
        <dbReference type="Rhea" id="RHEA-COMP:10375"/>
        <dbReference type="ChEBI" id="CHEBI:33019"/>
        <dbReference type="ChEBI" id="CHEBI:57623"/>
        <dbReference type="ChEBI" id="CHEBI:74411"/>
        <dbReference type="ChEBI" id="CHEBI:74415"/>
        <dbReference type="EC" id="2.5.1.75"/>
    </reaction>
</comment>
<comment type="subunit">
    <text evidence="10">Monomer.</text>
</comment>
<evidence type="ECO:0000256" key="13">
    <source>
        <dbReference type="RuleBase" id="RU003785"/>
    </source>
</evidence>
<evidence type="ECO:0000256" key="11">
    <source>
        <dbReference type="RuleBase" id="RU003783"/>
    </source>
</evidence>
<evidence type="ECO:0000256" key="4">
    <source>
        <dbReference type="ARBA" id="ARBA00022679"/>
    </source>
</evidence>
<evidence type="ECO:0000313" key="14">
    <source>
        <dbReference type="EMBL" id="TDR38007.1"/>
    </source>
</evidence>
<dbReference type="GO" id="GO:0052381">
    <property type="term" value="F:tRNA dimethylallyltransferase activity"/>
    <property type="evidence" value="ECO:0007669"/>
    <property type="project" value="UniProtKB-UniRule"/>
</dbReference>
<keyword evidence="15" id="KW-1185">Reference proteome</keyword>
<keyword evidence="6 10" id="KW-0547">Nucleotide-binding</keyword>
<dbReference type="Pfam" id="PF01715">
    <property type="entry name" value="IPPT"/>
    <property type="match status" value="1"/>
</dbReference>
<proteinExistence type="inferred from homology"/>
<keyword evidence="7 10" id="KW-0067">ATP-binding</keyword>
<comment type="cofactor">
    <cofactor evidence="1 10">
        <name>Mg(2+)</name>
        <dbReference type="ChEBI" id="CHEBI:18420"/>
    </cofactor>
</comment>
<sequence length="316" mass="34447">MSVAMSGIGASGEEGREGRVRNAILIAGPTASGKSKLALDLADRLGGSIVNTDSMQVYGVLDVLTARPGADDLRRAPHHLYGHVPPTCAYSTGAWLRDVTQLIDGRGLGKLRPIFVGGTGLYFRALTGGMSEMPDIPAEIRDRWRGNLRDEGAEALHRQLGERDPGAAARLKPADGQRIVRALEVLEASGRSILEWQGRRGQPLVERSSAQCMVIEPDREALGARIDMRFDAMLERGALDEVRELLRLDPDPSLPAMKAIGVRELQSALVGETSFPEAIERAKIATRQYARRQSTWFRNQLGPEWKRLALGESPGV</sequence>
<evidence type="ECO:0000313" key="15">
    <source>
        <dbReference type="Proteomes" id="UP000294958"/>
    </source>
</evidence>
<dbReference type="HAMAP" id="MF_00185">
    <property type="entry name" value="IPP_trans"/>
    <property type="match status" value="1"/>
</dbReference>
<evidence type="ECO:0000256" key="1">
    <source>
        <dbReference type="ARBA" id="ARBA00001946"/>
    </source>
</evidence>
<dbReference type="GO" id="GO:0006400">
    <property type="term" value="P:tRNA modification"/>
    <property type="evidence" value="ECO:0007669"/>
    <property type="project" value="TreeGrafter"/>
</dbReference>
<dbReference type="FunFam" id="1.10.20.140:FF:000001">
    <property type="entry name" value="tRNA dimethylallyltransferase"/>
    <property type="match status" value="1"/>
</dbReference>
<comment type="similarity">
    <text evidence="3 10 13">Belongs to the IPP transferase family.</text>
</comment>
<accession>A0A4R6YL76</accession>
<evidence type="ECO:0000256" key="10">
    <source>
        <dbReference type="HAMAP-Rule" id="MF_00185"/>
    </source>
</evidence>
<dbReference type="InterPro" id="IPR018022">
    <property type="entry name" value="IPT"/>
</dbReference>
<dbReference type="Gene3D" id="3.40.50.300">
    <property type="entry name" value="P-loop containing nucleotide triphosphate hydrolases"/>
    <property type="match status" value="1"/>
</dbReference>
<feature type="binding site" evidence="10">
    <location>
        <begin position="30"/>
        <end position="35"/>
    </location>
    <ligand>
        <name>substrate</name>
    </ligand>
</feature>
<dbReference type="PANTHER" id="PTHR11088">
    <property type="entry name" value="TRNA DIMETHYLALLYLTRANSFERASE"/>
    <property type="match status" value="1"/>
</dbReference>
<dbReference type="PANTHER" id="PTHR11088:SF60">
    <property type="entry name" value="TRNA DIMETHYLALLYLTRANSFERASE"/>
    <property type="match status" value="1"/>
</dbReference>
<evidence type="ECO:0000256" key="12">
    <source>
        <dbReference type="RuleBase" id="RU003784"/>
    </source>
</evidence>
<feature type="binding site" evidence="10">
    <location>
        <begin position="28"/>
        <end position="35"/>
    </location>
    <ligand>
        <name>ATP</name>
        <dbReference type="ChEBI" id="CHEBI:30616"/>
    </ligand>
</feature>
<feature type="site" description="Interaction with substrate tRNA" evidence="10">
    <location>
        <position position="141"/>
    </location>
</feature>
<reference evidence="14 15" key="1">
    <citation type="submission" date="2019-03" db="EMBL/GenBank/DDBJ databases">
        <title>Genomic Encyclopedia of Type Strains, Phase IV (KMG-IV): sequencing the most valuable type-strain genomes for metagenomic binning, comparative biology and taxonomic classification.</title>
        <authorList>
            <person name="Goeker M."/>
        </authorList>
    </citation>
    <scope>NUCLEOTIDE SEQUENCE [LARGE SCALE GENOMIC DNA]</scope>
    <source>
        <strain evidence="14 15">DSM 11603</strain>
    </source>
</reference>
<evidence type="ECO:0000256" key="8">
    <source>
        <dbReference type="ARBA" id="ARBA00022842"/>
    </source>
</evidence>
<dbReference type="NCBIfam" id="TIGR00174">
    <property type="entry name" value="miaA"/>
    <property type="match status" value="1"/>
</dbReference>
<evidence type="ECO:0000256" key="3">
    <source>
        <dbReference type="ARBA" id="ARBA00005842"/>
    </source>
</evidence>
<name>A0A4R6YL76_9HYPH</name>
<organism evidence="14 15">
    <name type="scientific">Aquamicrobium defluvii</name>
    <dbReference type="NCBI Taxonomy" id="69279"/>
    <lineage>
        <taxon>Bacteria</taxon>
        <taxon>Pseudomonadati</taxon>
        <taxon>Pseudomonadota</taxon>
        <taxon>Alphaproteobacteria</taxon>
        <taxon>Hyphomicrobiales</taxon>
        <taxon>Phyllobacteriaceae</taxon>
        <taxon>Aquamicrobium</taxon>
    </lineage>
</organism>
<dbReference type="Gene3D" id="1.10.20.140">
    <property type="match status" value="1"/>
</dbReference>
<feature type="region of interest" description="Interaction with substrate tRNA" evidence="10">
    <location>
        <begin position="53"/>
        <end position="56"/>
    </location>
</feature>
<dbReference type="GO" id="GO:0005524">
    <property type="term" value="F:ATP binding"/>
    <property type="evidence" value="ECO:0007669"/>
    <property type="project" value="UniProtKB-UniRule"/>
</dbReference>
<feature type="site" description="Interaction with substrate tRNA" evidence="10">
    <location>
        <position position="119"/>
    </location>
</feature>
<gene>
    <name evidence="10" type="primary">miaA</name>
    <name evidence="14" type="ORF">DES43_10172</name>
</gene>
<dbReference type="CDD" id="cd02019">
    <property type="entry name" value="NK"/>
    <property type="match status" value="1"/>
</dbReference>